<dbReference type="Proteomes" id="UP000683507">
    <property type="component" value="Chromosome"/>
</dbReference>
<evidence type="ECO:0000313" key="1">
    <source>
        <dbReference type="EMBL" id="CAG5076258.1"/>
    </source>
</evidence>
<evidence type="ECO:0000313" key="2">
    <source>
        <dbReference type="Proteomes" id="UP000683507"/>
    </source>
</evidence>
<dbReference type="KEGG" id="ptan:CRYO30217_00012"/>
<protein>
    <recommendedName>
        <fullName evidence="3">Lipoprotein</fullName>
    </recommendedName>
</protein>
<evidence type="ECO:0008006" key="3">
    <source>
        <dbReference type="Google" id="ProtNLM"/>
    </source>
</evidence>
<dbReference type="AlphaFoldDB" id="A0A916JKN0"/>
<name>A0A916JKN0_9FLAO</name>
<dbReference type="PROSITE" id="PS51257">
    <property type="entry name" value="PROKAR_LIPOPROTEIN"/>
    <property type="match status" value="1"/>
</dbReference>
<proteinExistence type="predicted"/>
<dbReference type="RefSeq" id="WP_258540260.1">
    <property type="nucleotide sequence ID" value="NZ_OU015584.1"/>
</dbReference>
<organism evidence="1 2">
    <name type="scientific">Parvicella tangerina</name>
    <dbReference type="NCBI Taxonomy" id="2829795"/>
    <lineage>
        <taxon>Bacteria</taxon>
        <taxon>Pseudomonadati</taxon>
        <taxon>Bacteroidota</taxon>
        <taxon>Flavobacteriia</taxon>
        <taxon>Flavobacteriales</taxon>
        <taxon>Parvicellaceae</taxon>
        <taxon>Parvicella</taxon>
    </lineage>
</organism>
<reference evidence="1" key="1">
    <citation type="submission" date="2021-04" db="EMBL/GenBank/DDBJ databases">
        <authorList>
            <person name="Rodrigo-Torres L."/>
            <person name="Arahal R. D."/>
            <person name="Lucena T."/>
        </authorList>
    </citation>
    <scope>NUCLEOTIDE SEQUENCE</scope>
    <source>
        <strain evidence="1">AS29M-1</strain>
    </source>
</reference>
<keyword evidence="2" id="KW-1185">Reference proteome</keyword>
<dbReference type="EMBL" id="OU015584">
    <property type="protein sequence ID" value="CAG5076258.1"/>
    <property type="molecule type" value="Genomic_DNA"/>
</dbReference>
<sequence length="187" mass="20985">MRNSIISLLTLASIFGVLTSCNNTTSQKEEKEPSKSEQEHEEILTYDDCLGDYVELQKDINQLFIGPLKQEEILLGKTTKEEMKELTGHADKLTKDYNGIELTAFYTYEDDVLKSIAIDCFYQCEEALELLPVDQAAITNALNKAIGEKGATDNDSDAKSVSWNFNGMTIRKTNFEDGYGIYIDANL</sequence>
<accession>A0A916JKN0</accession>
<gene>
    <name evidence="1" type="ORF">CRYO30217_00012</name>
</gene>